<feature type="domain" description="Rapamycin-insensitive companion of mTOR middle" evidence="2">
    <location>
        <begin position="1"/>
        <end position="88"/>
    </location>
</feature>
<gene>
    <name evidence="4" type="ORF">BGZ65_007929</name>
</gene>
<organism evidence="4 5">
    <name type="scientific">Modicella reniformis</name>
    <dbReference type="NCBI Taxonomy" id="1440133"/>
    <lineage>
        <taxon>Eukaryota</taxon>
        <taxon>Fungi</taxon>
        <taxon>Fungi incertae sedis</taxon>
        <taxon>Mucoromycota</taxon>
        <taxon>Mortierellomycotina</taxon>
        <taxon>Mortierellomycetes</taxon>
        <taxon>Mortierellales</taxon>
        <taxon>Mortierellaceae</taxon>
        <taxon>Modicella</taxon>
    </lineage>
</organism>
<evidence type="ECO:0000256" key="1">
    <source>
        <dbReference type="SAM" id="MobiDB-lite"/>
    </source>
</evidence>
<dbReference type="PANTHER" id="PTHR13298:SF11">
    <property type="entry name" value="RAPAMYCIN-INSENSITIVE COMPANION OF MTOR"/>
    <property type="match status" value="1"/>
</dbReference>
<dbReference type="SMART" id="SM01303">
    <property type="entry name" value="RasGEF_N_2"/>
    <property type="match status" value="1"/>
</dbReference>
<dbReference type="InterPro" id="IPR029451">
    <property type="entry name" value="RICTOR_M"/>
</dbReference>
<evidence type="ECO:0000259" key="2">
    <source>
        <dbReference type="SMART" id="SM01307"/>
    </source>
</evidence>
<proteinExistence type="predicted"/>
<dbReference type="Pfam" id="PF14668">
    <property type="entry name" value="RICTOR_V"/>
    <property type="match status" value="1"/>
</dbReference>
<dbReference type="EMBL" id="JAAAHW010001158">
    <property type="protein sequence ID" value="KAF9996488.1"/>
    <property type="molecule type" value="Genomic_DNA"/>
</dbReference>
<feature type="non-terminal residue" evidence="4">
    <location>
        <position position="582"/>
    </location>
</feature>
<protein>
    <recommendedName>
        <fullName evidence="6">Rapamycin-insensitive companion of mTOR domain-containing protein</fullName>
    </recommendedName>
</protein>
<sequence>MRPGYFEMLGILCKTRNGARLLEKFKIFNLYYRLSELRSRDYIAMRIIATMDYSIDEHPRVILSKCMTSGYKHIRLYATQHLGTVIKNDKNEFNDWGIRLLCTQLCDPSQDVCLMAIRALDDACTQRKNLDHLIRLRPNLDHLGEAGNPLLLRFLSTSKGVQYLHDMSYIEGEMDDWDSWANRQYMIQTEVKLARAMELQRFNYFSEDGKNEGEAMQQLEHVLTPHFYGELTRTEEGCELLKRKGHFARYACYIREHCAESKDPVIITELKSILWAVGNIGSTANGLPFLEKEELIKYIVGIAERSKVLSLKGTCFYILGLMCKTKQGIEILENFGWQGILHRDGTSRGLCLPKNLDRFLEVPRWDQYRETLPRVDIPLATEGDAVEREVLKATGELGNHILTNGASKNLAKIKSEYPTYFSNLTLYSAVLDVLSHYHFRLPIRRFVLGLFDVKFEGNVWDYLDSIGESVAPSSTTAEVEDKGFAGVAIRTSFDSPTRMISTAEFLPMTPGSPMTPEFTKGSSSSSPSPSPSPSAVSLPLSQQGPVESEAAKEGEVRNEEQVREEGTTEKESREETTEDVET</sequence>
<dbReference type="InterPro" id="IPR029453">
    <property type="entry name" value="Rictor_IV"/>
</dbReference>
<dbReference type="PANTHER" id="PTHR13298">
    <property type="entry name" value="CYTOSOLIC REGULATOR PIANISSIMO"/>
    <property type="match status" value="1"/>
</dbReference>
<reference evidence="4" key="1">
    <citation type="journal article" date="2020" name="Fungal Divers.">
        <title>Resolving the Mortierellaceae phylogeny through synthesis of multi-gene phylogenetics and phylogenomics.</title>
        <authorList>
            <person name="Vandepol N."/>
            <person name="Liber J."/>
            <person name="Desiro A."/>
            <person name="Na H."/>
            <person name="Kennedy M."/>
            <person name="Barry K."/>
            <person name="Grigoriev I.V."/>
            <person name="Miller A.N."/>
            <person name="O'Donnell K."/>
            <person name="Stajich J.E."/>
            <person name="Bonito G."/>
        </authorList>
    </citation>
    <scope>NUCLEOTIDE SEQUENCE</scope>
    <source>
        <strain evidence="4">MES-2147</strain>
    </source>
</reference>
<feature type="domain" description="Rapamycin-insensitive companion of mTOR" evidence="3">
    <location>
        <begin position="267"/>
        <end position="339"/>
    </location>
</feature>
<dbReference type="AlphaFoldDB" id="A0A9P6SS81"/>
<comment type="caution">
    <text evidence="4">The sequence shown here is derived from an EMBL/GenBank/DDBJ whole genome shotgun (WGS) entry which is preliminary data.</text>
</comment>
<dbReference type="Pfam" id="PF14663">
    <property type="entry name" value="RasGEF_N_2"/>
    <property type="match status" value="1"/>
</dbReference>
<feature type="compositionally biased region" description="Low complexity" evidence="1">
    <location>
        <begin position="522"/>
        <end position="541"/>
    </location>
</feature>
<dbReference type="Proteomes" id="UP000749646">
    <property type="component" value="Unassembled WGS sequence"/>
</dbReference>
<evidence type="ECO:0000259" key="3">
    <source>
        <dbReference type="SMART" id="SM01310"/>
    </source>
</evidence>
<dbReference type="OrthoDB" id="271111at2759"/>
<evidence type="ECO:0000313" key="5">
    <source>
        <dbReference type="Proteomes" id="UP000749646"/>
    </source>
</evidence>
<evidence type="ECO:0008006" key="6">
    <source>
        <dbReference type="Google" id="ProtNLM"/>
    </source>
</evidence>
<keyword evidence="5" id="KW-1185">Reference proteome</keyword>
<dbReference type="SMART" id="SM01310">
    <property type="entry name" value="RICTOR_V"/>
    <property type="match status" value="1"/>
</dbReference>
<dbReference type="Pfam" id="PF14666">
    <property type="entry name" value="RICTOR_M"/>
    <property type="match status" value="1"/>
</dbReference>
<dbReference type="InterPro" id="IPR016024">
    <property type="entry name" value="ARM-type_fold"/>
</dbReference>
<name>A0A9P6SS81_9FUNG</name>
<dbReference type="SMART" id="SM01307">
    <property type="entry name" value="RICTOR_M"/>
    <property type="match status" value="1"/>
</dbReference>
<dbReference type="InterPro" id="IPR029452">
    <property type="entry name" value="RICTOR_V"/>
</dbReference>
<feature type="region of interest" description="Disordered" evidence="1">
    <location>
        <begin position="505"/>
        <end position="582"/>
    </location>
</feature>
<dbReference type="GO" id="GO:0038203">
    <property type="term" value="P:TORC2 signaling"/>
    <property type="evidence" value="ECO:0007669"/>
    <property type="project" value="TreeGrafter"/>
</dbReference>
<feature type="compositionally biased region" description="Basic and acidic residues" evidence="1">
    <location>
        <begin position="549"/>
        <end position="575"/>
    </location>
</feature>
<dbReference type="GO" id="GO:0031932">
    <property type="term" value="C:TORC2 complex"/>
    <property type="evidence" value="ECO:0007669"/>
    <property type="project" value="InterPro"/>
</dbReference>
<accession>A0A9P6SS81</accession>
<dbReference type="SUPFAM" id="SSF48371">
    <property type="entry name" value="ARM repeat"/>
    <property type="match status" value="1"/>
</dbReference>
<evidence type="ECO:0000313" key="4">
    <source>
        <dbReference type="EMBL" id="KAF9996488.1"/>
    </source>
</evidence>
<dbReference type="InterPro" id="IPR028268">
    <property type="entry name" value="Pianissimo_fam"/>
</dbReference>